<accession>A0ABT5HUT6</accession>
<dbReference type="SUPFAM" id="SSF54637">
    <property type="entry name" value="Thioesterase/thiol ester dehydrase-isomerase"/>
    <property type="match status" value="1"/>
</dbReference>
<evidence type="ECO:0000256" key="1">
    <source>
        <dbReference type="ARBA" id="ARBA00023239"/>
    </source>
</evidence>
<gene>
    <name evidence="2" type="ORF">PQU92_10660</name>
</gene>
<dbReference type="InterPro" id="IPR013114">
    <property type="entry name" value="FabA_FabZ"/>
</dbReference>
<name>A0ABT5HUT6_9CAUL</name>
<protein>
    <submittedName>
        <fullName evidence="2">Beta-hydroxyacyl-ACP dehydratase</fullName>
    </submittedName>
</protein>
<dbReference type="EMBL" id="JAQQKX010000008">
    <property type="protein sequence ID" value="MDC7683739.1"/>
    <property type="molecule type" value="Genomic_DNA"/>
</dbReference>
<evidence type="ECO:0000313" key="2">
    <source>
        <dbReference type="EMBL" id="MDC7683739.1"/>
    </source>
</evidence>
<reference evidence="2 3" key="1">
    <citation type="submission" date="2023-01" db="EMBL/GenBank/DDBJ databases">
        <title>Novel species of the genus Asticcacaulis isolated from rivers.</title>
        <authorList>
            <person name="Lu H."/>
        </authorList>
    </citation>
    <scope>NUCLEOTIDE SEQUENCE [LARGE SCALE GENOMIC DNA]</scope>
    <source>
        <strain evidence="2 3">BYS171W</strain>
    </source>
</reference>
<dbReference type="RefSeq" id="WP_272748204.1">
    <property type="nucleotide sequence ID" value="NZ_JAQQKX010000008.1"/>
</dbReference>
<proteinExistence type="predicted"/>
<sequence>MPPSLPEPPSASEWRVAAKKPLFAVADLPIQVRFGPDVLMRLLPHRGTFLLAHTITGMDLTTARLSGARVLDPEDPVFADHFPGAPVYPGVLLIEMAGQFGLCLPSFLDAGLVDAENLPEPSPVRLLRVRDALFVSEARPGDRLTTLVQAYDDGGFTFCAAAQVLCGDRVVCLVQFEAMIGDRL</sequence>
<dbReference type="Gene3D" id="3.10.129.10">
    <property type="entry name" value="Hotdog Thioesterase"/>
    <property type="match status" value="1"/>
</dbReference>
<keyword evidence="3" id="KW-1185">Reference proteome</keyword>
<organism evidence="2 3">
    <name type="scientific">Asticcacaulis aquaticus</name>
    <dbReference type="NCBI Taxonomy" id="2984212"/>
    <lineage>
        <taxon>Bacteria</taxon>
        <taxon>Pseudomonadati</taxon>
        <taxon>Pseudomonadota</taxon>
        <taxon>Alphaproteobacteria</taxon>
        <taxon>Caulobacterales</taxon>
        <taxon>Caulobacteraceae</taxon>
        <taxon>Asticcacaulis</taxon>
    </lineage>
</organism>
<dbReference type="PANTHER" id="PTHR30272:SF1">
    <property type="entry name" value="3-HYDROXYACYL-[ACYL-CARRIER-PROTEIN] DEHYDRATASE"/>
    <property type="match status" value="1"/>
</dbReference>
<evidence type="ECO:0000313" key="3">
    <source>
        <dbReference type="Proteomes" id="UP001214854"/>
    </source>
</evidence>
<comment type="caution">
    <text evidence="2">The sequence shown here is derived from an EMBL/GenBank/DDBJ whole genome shotgun (WGS) entry which is preliminary data.</text>
</comment>
<dbReference type="PANTHER" id="PTHR30272">
    <property type="entry name" value="3-HYDROXYACYL-[ACYL-CARRIER-PROTEIN] DEHYDRATASE"/>
    <property type="match status" value="1"/>
</dbReference>
<dbReference type="Proteomes" id="UP001214854">
    <property type="component" value="Unassembled WGS sequence"/>
</dbReference>
<dbReference type="CDD" id="cd00493">
    <property type="entry name" value="FabA_FabZ"/>
    <property type="match status" value="1"/>
</dbReference>
<dbReference type="Pfam" id="PF07977">
    <property type="entry name" value="FabA"/>
    <property type="match status" value="1"/>
</dbReference>
<keyword evidence="1" id="KW-0456">Lyase</keyword>
<dbReference type="InterPro" id="IPR029069">
    <property type="entry name" value="HotDog_dom_sf"/>
</dbReference>